<reference evidence="2 3" key="1">
    <citation type="submission" date="2019-03" db="EMBL/GenBank/DDBJ databases">
        <title>Genomic Encyclopedia of Type Strains, Phase IV (KMG-IV): sequencing the most valuable type-strain genomes for metagenomic binning, comparative biology and taxonomic classification.</title>
        <authorList>
            <person name="Goeker M."/>
        </authorList>
    </citation>
    <scope>NUCLEOTIDE SEQUENCE [LARGE SCALE GENOMIC DNA]</scope>
    <source>
        <strain evidence="2 3">DSM 19610</strain>
    </source>
</reference>
<organism evidence="2 3">
    <name type="scientific">Thiogranum longum</name>
    <dbReference type="NCBI Taxonomy" id="1537524"/>
    <lineage>
        <taxon>Bacteria</taxon>
        <taxon>Pseudomonadati</taxon>
        <taxon>Pseudomonadota</taxon>
        <taxon>Gammaproteobacteria</taxon>
        <taxon>Chromatiales</taxon>
        <taxon>Ectothiorhodospiraceae</taxon>
        <taxon>Thiogranum</taxon>
    </lineage>
</organism>
<evidence type="ECO:0000256" key="1">
    <source>
        <dbReference type="SAM" id="Phobius"/>
    </source>
</evidence>
<evidence type="ECO:0000313" key="2">
    <source>
        <dbReference type="EMBL" id="TCK16976.1"/>
    </source>
</evidence>
<gene>
    <name evidence="2" type="ORF">DFR30_0196</name>
</gene>
<keyword evidence="1" id="KW-0472">Membrane</keyword>
<name>A0A4V2PGI3_9GAMM</name>
<dbReference type="Proteomes" id="UP000295707">
    <property type="component" value="Unassembled WGS sequence"/>
</dbReference>
<comment type="caution">
    <text evidence="2">The sequence shown here is derived from an EMBL/GenBank/DDBJ whole genome shotgun (WGS) entry which is preliminary data.</text>
</comment>
<dbReference type="RefSeq" id="WP_132970897.1">
    <property type="nucleotide sequence ID" value="NZ_SMFX01000001.1"/>
</dbReference>
<dbReference type="EMBL" id="SMFX01000001">
    <property type="protein sequence ID" value="TCK16976.1"/>
    <property type="molecule type" value="Genomic_DNA"/>
</dbReference>
<dbReference type="AlphaFoldDB" id="A0A4V2PGI3"/>
<accession>A0A4V2PGI3</accession>
<feature type="transmembrane region" description="Helical" evidence="1">
    <location>
        <begin position="6"/>
        <end position="23"/>
    </location>
</feature>
<protein>
    <submittedName>
        <fullName evidence="2">Uncharacterized protein</fullName>
    </submittedName>
</protein>
<evidence type="ECO:0000313" key="3">
    <source>
        <dbReference type="Proteomes" id="UP000295707"/>
    </source>
</evidence>
<proteinExistence type="predicted"/>
<keyword evidence="1" id="KW-1133">Transmembrane helix</keyword>
<sequence>METVAIIILIVVGFIIFAVVRGVKPESKTDDQLWSLYLRSMKSGDIGAADREKIEAELRKRGVLDDEGSKARPRSAETHPNQLKAAKLREAARKAYDEGWKMGQSKWTGDEKKCHQHALTTVLLRRIQAESGAPEISTELINTLNIETIPFNALTPDAGKDAICEYVVWREYPDLANVNVVQNAVNVIREKGFVEDLLDGGKKKSLKWLQWSKLL</sequence>
<keyword evidence="1" id="KW-0812">Transmembrane</keyword>
<keyword evidence="3" id="KW-1185">Reference proteome</keyword>